<comment type="caution">
    <text evidence="1">The sequence shown here is derived from an EMBL/GenBank/DDBJ whole genome shotgun (WGS) entry which is preliminary data.</text>
</comment>
<dbReference type="AlphaFoldDB" id="A0A7V0IAH2"/>
<protein>
    <recommendedName>
        <fullName evidence="2">DUF2066 domain-containing protein</fullName>
    </recommendedName>
</protein>
<dbReference type="EMBL" id="DQWQ01000094">
    <property type="protein sequence ID" value="HDD35591.1"/>
    <property type="molecule type" value="Genomic_DNA"/>
</dbReference>
<name>A0A7V0IAH2_DESA2</name>
<gene>
    <name evidence="1" type="ORF">ENF30_02195</name>
</gene>
<evidence type="ECO:0008006" key="2">
    <source>
        <dbReference type="Google" id="ProtNLM"/>
    </source>
</evidence>
<evidence type="ECO:0000313" key="1">
    <source>
        <dbReference type="EMBL" id="HDD35591.1"/>
    </source>
</evidence>
<dbReference type="Proteomes" id="UP000885706">
    <property type="component" value="Unassembled WGS sequence"/>
</dbReference>
<proteinExistence type="predicted"/>
<organism evidence="1">
    <name type="scientific">Desulfofervidus auxilii</name>
    <dbReference type="NCBI Taxonomy" id="1621989"/>
    <lineage>
        <taxon>Bacteria</taxon>
        <taxon>Pseudomonadati</taxon>
        <taxon>Thermodesulfobacteriota</taxon>
        <taxon>Candidatus Desulfofervidia</taxon>
        <taxon>Candidatus Desulfofervidales</taxon>
        <taxon>Candidatus Desulfofervidaceae</taxon>
        <taxon>Candidatus Desulfofervidus</taxon>
    </lineage>
</organism>
<accession>A0A7V0IAH2</accession>
<reference evidence="1" key="1">
    <citation type="journal article" date="2020" name="mSystems">
        <title>Genome- and Community-Level Interaction Insights into Carbon Utilization and Element Cycling Functions of Hydrothermarchaeota in Hydrothermal Sediment.</title>
        <authorList>
            <person name="Zhou Z."/>
            <person name="Liu Y."/>
            <person name="Xu W."/>
            <person name="Pan J."/>
            <person name="Luo Z.H."/>
            <person name="Li M."/>
        </authorList>
    </citation>
    <scope>NUCLEOTIDE SEQUENCE [LARGE SCALE GENOMIC DNA]</scope>
    <source>
        <strain evidence="1">HyVt-113</strain>
    </source>
</reference>
<sequence>MNWPVFGKYKIVLLFLILFIKPTWIGAQTIIATGIAPLKDNMVKAQQTAIKTALINATKKAIKTVSPFTNLLPQEEMLEFIKSYRLLQEKEMEESYFVEVEAEIDWNTLSKCLDELRIIQSNDGEKILLFFTLPQGIDFKTPLLSFWQRFFLIFNLTPVYEETLYKEQLLNYAFKRGIPFLLNFSLINQSTNKNKWHFVFVVELINTIYHQTIYQTKIEKISSADDIETLIHDVLKFTQDIAYNLAGNLSFWLTNHREKITYFEIIFKNIQNYKTVFTIWERMKKNGISIYIKEISSKRIIYSGKYRGGMPELVNELSGLGFVVEGVKGNTVYLSLQK</sequence>